<evidence type="ECO:0000256" key="9">
    <source>
        <dbReference type="ARBA" id="ARBA00018452"/>
    </source>
</evidence>
<dbReference type="InterPro" id="IPR041735">
    <property type="entry name" value="4OHPhenylPyrv_dOase_C"/>
</dbReference>
<dbReference type="InterPro" id="IPR037523">
    <property type="entry name" value="VOC_core"/>
</dbReference>
<evidence type="ECO:0000256" key="3">
    <source>
        <dbReference type="ARBA" id="ARBA00004406"/>
    </source>
</evidence>
<evidence type="ECO:0000256" key="13">
    <source>
        <dbReference type="ARBA" id="ARBA00022824"/>
    </source>
</evidence>
<organism evidence="27">
    <name type="scientific">Anisakis simplex</name>
    <name type="common">Herring worm</name>
    <dbReference type="NCBI Taxonomy" id="6269"/>
    <lineage>
        <taxon>Eukaryota</taxon>
        <taxon>Metazoa</taxon>
        <taxon>Ecdysozoa</taxon>
        <taxon>Nematoda</taxon>
        <taxon>Chromadorea</taxon>
        <taxon>Rhabditida</taxon>
        <taxon>Spirurina</taxon>
        <taxon>Ascaridomorpha</taxon>
        <taxon>Ascaridoidea</taxon>
        <taxon>Anisakidae</taxon>
        <taxon>Anisakis</taxon>
        <taxon>Anisakis simplex complex</taxon>
    </lineage>
</organism>
<keyword evidence="13" id="KW-0256">Endoplasmic reticulum</keyword>
<keyword evidence="15" id="KW-0223">Dioxygenase</keyword>
<protein>
    <recommendedName>
        <fullName evidence="9">4-hydroxyphenylpyruvate dioxygenase</fullName>
        <ecNumber evidence="8">1.13.11.27</ecNumber>
    </recommendedName>
    <alternativeName>
        <fullName evidence="21">4-hydroxyphenylpyruvic acid oxidase</fullName>
    </alternativeName>
</protein>
<keyword evidence="20" id="KW-0585">Phenylalanine catabolism</keyword>
<evidence type="ECO:0000256" key="4">
    <source>
        <dbReference type="ARBA" id="ARBA00004496"/>
    </source>
</evidence>
<feature type="domain" description="VOC" evidence="24">
    <location>
        <begin position="1"/>
        <end position="138"/>
    </location>
</feature>
<dbReference type="AlphaFoldDB" id="A0A0M3J166"/>
<evidence type="ECO:0000256" key="15">
    <source>
        <dbReference type="ARBA" id="ARBA00022964"/>
    </source>
</evidence>
<evidence type="ECO:0000256" key="12">
    <source>
        <dbReference type="ARBA" id="ARBA00022737"/>
    </source>
</evidence>
<keyword evidence="18" id="KW-0333">Golgi apparatus</keyword>
<evidence type="ECO:0000313" key="25">
    <source>
        <dbReference type="EMBL" id="VDK18462.1"/>
    </source>
</evidence>
<accession>A0A0M3J166</accession>
<name>A0A0M3J166_ANISI</name>
<evidence type="ECO:0000256" key="10">
    <source>
        <dbReference type="ARBA" id="ARBA00022490"/>
    </source>
</evidence>
<evidence type="ECO:0000256" key="21">
    <source>
        <dbReference type="ARBA" id="ARBA00029786"/>
    </source>
</evidence>
<dbReference type="Proteomes" id="UP000267096">
    <property type="component" value="Unassembled WGS sequence"/>
</dbReference>
<dbReference type="PANTHER" id="PTHR11959:SF3">
    <property type="entry name" value="PROTEIN C31H2.4-RELATED"/>
    <property type="match status" value="1"/>
</dbReference>
<evidence type="ECO:0000313" key="26">
    <source>
        <dbReference type="Proteomes" id="UP000267096"/>
    </source>
</evidence>
<keyword evidence="16" id="KW-0560">Oxidoreductase</keyword>
<proteinExistence type="inferred from homology"/>
<reference evidence="25 26" key="2">
    <citation type="submission" date="2018-11" db="EMBL/GenBank/DDBJ databases">
        <authorList>
            <consortium name="Pathogen Informatics"/>
        </authorList>
    </citation>
    <scope>NUCLEOTIDE SEQUENCE [LARGE SCALE GENOMIC DNA]</scope>
</reference>
<keyword evidence="19" id="KW-0472">Membrane</keyword>
<sequence>MGEQHCSRSIDENVCHSEYSAMKSILLTNPSHSIQVAIAEPVPNTKRGRSQIQEYIDYNGGPGVQHMALRCTDIITTIQKMRRRGVEFLTIPSSYYDELEQRLSHSKIHLEEDIKKLRELNILVDFDDNGYLLQIFTQPMQDRPTLFLEVIQRNNFNGFGAGNFKALFEAVEREQAKRGTLIVDDLSNGY</sequence>
<keyword evidence="17" id="KW-0408">Iron</keyword>
<dbReference type="WBParaSite" id="ASIM_0000126101-mRNA-1">
    <property type="protein sequence ID" value="ASIM_0000126101-mRNA-1"/>
    <property type="gene ID" value="ASIM_0000126101"/>
</dbReference>
<comment type="cofactor">
    <cofactor evidence="1">
        <name>Fe cation</name>
        <dbReference type="ChEBI" id="CHEBI:24875"/>
    </cofactor>
</comment>
<evidence type="ECO:0000256" key="20">
    <source>
        <dbReference type="ARBA" id="ARBA00023232"/>
    </source>
</evidence>
<gene>
    <name evidence="25" type="ORF">ASIM_LOCUS1148</name>
</gene>
<evidence type="ECO:0000256" key="6">
    <source>
        <dbReference type="ARBA" id="ARBA00005877"/>
    </source>
</evidence>
<evidence type="ECO:0000256" key="23">
    <source>
        <dbReference type="ARBA" id="ARBA00048047"/>
    </source>
</evidence>
<evidence type="ECO:0000256" key="18">
    <source>
        <dbReference type="ARBA" id="ARBA00023034"/>
    </source>
</evidence>
<evidence type="ECO:0000256" key="2">
    <source>
        <dbReference type="ARBA" id="ARBA00004395"/>
    </source>
</evidence>
<dbReference type="Pfam" id="PF13669">
    <property type="entry name" value="Glyoxalase_4"/>
    <property type="match status" value="1"/>
</dbReference>
<evidence type="ECO:0000256" key="5">
    <source>
        <dbReference type="ARBA" id="ARBA00005162"/>
    </source>
</evidence>
<evidence type="ECO:0000256" key="14">
    <source>
        <dbReference type="ARBA" id="ARBA00022878"/>
    </source>
</evidence>
<dbReference type="FunFam" id="3.10.180.10:FF:000022">
    <property type="entry name" value="4-hydroxyphenylpyruvate dioxygenase"/>
    <property type="match status" value="1"/>
</dbReference>
<dbReference type="PROSITE" id="PS51819">
    <property type="entry name" value="VOC"/>
    <property type="match status" value="1"/>
</dbReference>
<dbReference type="GO" id="GO:0005789">
    <property type="term" value="C:endoplasmic reticulum membrane"/>
    <property type="evidence" value="ECO:0007669"/>
    <property type="project" value="UniProtKB-SubCell"/>
</dbReference>
<dbReference type="GO" id="GO:0046872">
    <property type="term" value="F:metal ion binding"/>
    <property type="evidence" value="ECO:0007669"/>
    <property type="project" value="UniProtKB-KW"/>
</dbReference>
<dbReference type="EMBL" id="UYRR01001086">
    <property type="protein sequence ID" value="VDK18462.1"/>
    <property type="molecule type" value="Genomic_DNA"/>
</dbReference>
<dbReference type="GO" id="GO:0006559">
    <property type="term" value="P:L-phenylalanine catabolic process"/>
    <property type="evidence" value="ECO:0007669"/>
    <property type="project" value="UniProtKB-KW"/>
</dbReference>
<evidence type="ECO:0000313" key="27">
    <source>
        <dbReference type="WBParaSite" id="ASIM_0000126101-mRNA-1"/>
    </source>
</evidence>
<dbReference type="GO" id="GO:0003868">
    <property type="term" value="F:4-hydroxyphenylpyruvate dioxygenase activity"/>
    <property type="evidence" value="ECO:0007669"/>
    <property type="project" value="UniProtKB-EC"/>
</dbReference>
<evidence type="ECO:0000256" key="7">
    <source>
        <dbReference type="ARBA" id="ARBA00011738"/>
    </source>
</evidence>
<comment type="pathway">
    <text evidence="5">Amino-acid degradation; L-phenylalanine degradation; acetoacetate and fumarate from L-phenylalanine: step 3/6.</text>
</comment>
<comment type="subcellular location">
    <subcellularLocation>
        <location evidence="4">Cytoplasm</location>
    </subcellularLocation>
    <subcellularLocation>
        <location evidence="3">Endoplasmic reticulum membrane</location>
        <topology evidence="3">Peripheral membrane protein</topology>
    </subcellularLocation>
    <subcellularLocation>
        <location evidence="2">Golgi apparatus membrane</location>
        <topology evidence="2">Peripheral membrane protein</topology>
    </subcellularLocation>
</comment>
<comment type="function">
    <text evidence="22">Catalyzes the conversion of 4-hydroxyphenylpyruvic acid to homogentisic acid, one of the steps in tyrosine catabolism.</text>
</comment>
<keyword evidence="14" id="KW-0828">Tyrosine catabolism</keyword>
<keyword evidence="26" id="KW-1185">Reference proteome</keyword>
<dbReference type="GO" id="GO:0006572">
    <property type="term" value="P:L-tyrosine catabolic process"/>
    <property type="evidence" value="ECO:0007669"/>
    <property type="project" value="UniProtKB-KW"/>
</dbReference>
<evidence type="ECO:0000256" key="17">
    <source>
        <dbReference type="ARBA" id="ARBA00023004"/>
    </source>
</evidence>
<dbReference type="Gene3D" id="3.10.180.10">
    <property type="entry name" value="2,3-Dihydroxybiphenyl 1,2-Dioxygenase, domain 1"/>
    <property type="match status" value="1"/>
</dbReference>
<evidence type="ECO:0000259" key="24">
    <source>
        <dbReference type="PROSITE" id="PS51819"/>
    </source>
</evidence>
<evidence type="ECO:0000256" key="22">
    <source>
        <dbReference type="ARBA" id="ARBA00033727"/>
    </source>
</evidence>
<dbReference type="CDD" id="cd07250">
    <property type="entry name" value="HPPD_C_like"/>
    <property type="match status" value="1"/>
</dbReference>
<evidence type="ECO:0000256" key="16">
    <source>
        <dbReference type="ARBA" id="ARBA00023002"/>
    </source>
</evidence>
<comment type="catalytic activity">
    <reaction evidence="23">
        <text>3-(4-hydroxyphenyl)pyruvate + O2 = homogentisate + CO2</text>
        <dbReference type="Rhea" id="RHEA:16189"/>
        <dbReference type="ChEBI" id="CHEBI:15379"/>
        <dbReference type="ChEBI" id="CHEBI:16169"/>
        <dbReference type="ChEBI" id="CHEBI:16526"/>
        <dbReference type="ChEBI" id="CHEBI:36242"/>
        <dbReference type="EC" id="1.13.11.27"/>
    </reaction>
    <physiologicalReaction direction="left-to-right" evidence="23">
        <dbReference type="Rhea" id="RHEA:16190"/>
    </physiologicalReaction>
</comment>
<dbReference type="PANTHER" id="PTHR11959">
    <property type="entry name" value="4-HYDROXYPHENYLPYRUVATE DIOXYGENASE"/>
    <property type="match status" value="1"/>
</dbReference>
<comment type="similarity">
    <text evidence="6">Belongs to the 4HPPD family.</text>
</comment>
<evidence type="ECO:0000256" key="19">
    <source>
        <dbReference type="ARBA" id="ARBA00023136"/>
    </source>
</evidence>
<dbReference type="GO" id="GO:0000139">
    <property type="term" value="C:Golgi membrane"/>
    <property type="evidence" value="ECO:0007669"/>
    <property type="project" value="UniProtKB-SubCell"/>
</dbReference>
<dbReference type="InterPro" id="IPR005956">
    <property type="entry name" value="4OHPhenylPyrv_dOase"/>
</dbReference>
<evidence type="ECO:0000256" key="8">
    <source>
        <dbReference type="ARBA" id="ARBA00013222"/>
    </source>
</evidence>
<keyword evidence="11" id="KW-0479">Metal-binding</keyword>
<comment type="subunit">
    <text evidence="7">Homodimer.</text>
</comment>
<dbReference type="InterPro" id="IPR029068">
    <property type="entry name" value="Glyas_Bleomycin-R_OHBP_Dase"/>
</dbReference>
<dbReference type="GO" id="GO:0042803">
    <property type="term" value="F:protein homodimerization activity"/>
    <property type="evidence" value="ECO:0007669"/>
    <property type="project" value="UniProtKB-ARBA"/>
</dbReference>
<keyword evidence="12" id="KW-0677">Repeat</keyword>
<evidence type="ECO:0000256" key="11">
    <source>
        <dbReference type="ARBA" id="ARBA00022723"/>
    </source>
</evidence>
<dbReference type="SUPFAM" id="SSF54593">
    <property type="entry name" value="Glyoxalase/Bleomycin resistance protein/Dihydroxybiphenyl dioxygenase"/>
    <property type="match status" value="1"/>
</dbReference>
<dbReference type="EC" id="1.13.11.27" evidence="8"/>
<evidence type="ECO:0000256" key="1">
    <source>
        <dbReference type="ARBA" id="ARBA00001962"/>
    </source>
</evidence>
<dbReference type="OrthoDB" id="414569at2759"/>
<keyword evidence="10" id="KW-0963">Cytoplasm</keyword>
<reference evidence="27" key="1">
    <citation type="submission" date="2017-02" db="UniProtKB">
        <authorList>
            <consortium name="WormBaseParasite"/>
        </authorList>
    </citation>
    <scope>IDENTIFICATION</scope>
</reference>